<organism evidence="2 3">
    <name type="scientific">Albula glossodonta</name>
    <name type="common">roundjaw bonefish</name>
    <dbReference type="NCBI Taxonomy" id="121402"/>
    <lineage>
        <taxon>Eukaryota</taxon>
        <taxon>Metazoa</taxon>
        <taxon>Chordata</taxon>
        <taxon>Craniata</taxon>
        <taxon>Vertebrata</taxon>
        <taxon>Euteleostomi</taxon>
        <taxon>Actinopterygii</taxon>
        <taxon>Neopterygii</taxon>
        <taxon>Teleostei</taxon>
        <taxon>Albuliformes</taxon>
        <taxon>Albulidae</taxon>
        <taxon>Albula</taxon>
    </lineage>
</organism>
<gene>
    <name evidence="2" type="ORF">JZ751_001221</name>
</gene>
<accession>A0A8T2PT78</accession>
<reference evidence="2" key="1">
    <citation type="thesis" date="2021" institute="BYU ScholarsArchive" country="Provo, UT, USA">
        <title>Applications of and Algorithms for Genome Assembly and Genomic Analyses with an Emphasis on Marine Teleosts.</title>
        <authorList>
            <person name="Pickett B.D."/>
        </authorList>
    </citation>
    <scope>NUCLEOTIDE SEQUENCE</scope>
    <source>
        <strain evidence="2">HI-2016</strain>
    </source>
</reference>
<evidence type="ECO:0000313" key="3">
    <source>
        <dbReference type="Proteomes" id="UP000824540"/>
    </source>
</evidence>
<keyword evidence="3" id="KW-1185">Reference proteome</keyword>
<protein>
    <submittedName>
        <fullName evidence="2">Uncharacterized protein</fullName>
    </submittedName>
</protein>
<evidence type="ECO:0000313" key="2">
    <source>
        <dbReference type="EMBL" id="KAG9354511.1"/>
    </source>
</evidence>
<comment type="caution">
    <text evidence="2">The sequence shown here is derived from an EMBL/GenBank/DDBJ whole genome shotgun (WGS) entry which is preliminary data.</text>
</comment>
<proteinExistence type="predicted"/>
<sequence>MKRKRRMELEVKRVAWNAVTTENEGLGPVSAVRPVHSTPPAVCNTPPRLRCSLEGSSAGRWGLQLGLMGKLSSQLHLLRGAPDGEDADVGEKRPQTSTSGLDITPGRLARVTLADPLMKTPVKTLPPPTDLSLLPIDYPRAINPL</sequence>
<evidence type="ECO:0000256" key="1">
    <source>
        <dbReference type="SAM" id="MobiDB-lite"/>
    </source>
</evidence>
<dbReference type="EMBL" id="JAFBMS010000002">
    <property type="protein sequence ID" value="KAG9354511.1"/>
    <property type="molecule type" value="Genomic_DNA"/>
</dbReference>
<dbReference type="AlphaFoldDB" id="A0A8T2PT78"/>
<dbReference type="Proteomes" id="UP000824540">
    <property type="component" value="Unassembled WGS sequence"/>
</dbReference>
<name>A0A8T2PT78_9TELE</name>
<feature type="region of interest" description="Disordered" evidence="1">
    <location>
        <begin position="79"/>
        <end position="104"/>
    </location>
</feature>